<dbReference type="GO" id="GO:0000139">
    <property type="term" value="C:Golgi membrane"/>
    <property type="evidence" value="ECO:0007669"/>
    <property type="project" value="UniProtKB-SubCell"/>
</dbReference>
<comment type="similarity">
    <text evidence="2 6">Belongs to the YIP1 family.</text>
</comment>
<organism evidence="9 10">
    <name type="scientific">Synchytrium endobioticum</name>
    <dbReference type="NCBI Taxonomy" id="286115"/>
    <lineage>
        <taxon>Eukaryota</taxon>
        <taxon>Fungi</taxon>
        <taxon>Fungi incertae sedis</taxon>
        <taxon>Chytridiomycota</taxon>
        <taxon>Chytridiomycota incertae sedis</taxon>
        <taxon>Chytridiomycetes</taxon>
        <taxon>Synchytriales</taxon>
        <taxon>Synchytriaceae</taxon>
        <taxon>Synchytrium</taxon>
    </lineage>
</organism>
<evidence type="ECO:0000256" key="7">
    <source>
        <dbReference type="SAM" id="MobiDB-lite"/>
    </source>
</evidence>
<evidence type="ECO:0000313" key="9">
    <source>
        <dbReference type="EMBL" id="TPX41736.1"/>
    </source>
</evidence>
<evidence type="ECO:0000256" key="4">
    <source>
        <dbReference type="ARBA" id="ARBA00022989"/>
    </source>
</evidence>
<gene>
    <name evidence="9" type="ORF">SeMB42_g05441</name>
</gene>
<dbReference type="VEuPathDB" id="FungiDB:SeMB42_g05441"/>
<comment type="caution">
    <text evidence="6">Lacks conserved residue(s) required for the propagation of feature annotation.</text>
</comment>
<dbReference type="Pfam" id="PF04893">
    <property type="entry name" value="Yip1"/>
    <property type="match status" value="1"/>
</dbReference>
<dbReference type="EMBL" id="QEAN01000259">
    <property type="protein sequence ID" value="TPX41736.1"/>
    <property type="molecule type" value="Genomic_DNA"/>
</dbReference>
<keyword evidence="5 6" id="KW-0472">Membrane</keyword>
<evidence type="ECO:0000256" key="5">
    <source>
        <dbReference type="ARBA" id="ARBA00023136"/>
    </source>
</evidence>
<dbReference type="AlphaFoldDB" id="A0A507CRF6"/>
<keyword evidence="10" id="KW-1185">Reference proteome</keyword>
<evidence type="ECO:0000259" key="8">
    <source>
        <dbReference type="Pfam" id="PF04893"/>
    </source>
</evidence>
<accession>A0A507CRF6</accession>
<name>A0A507CRF6_9FUNG</name>
<feature type="transmembrane region" description="Helical" evidence="6">
    <location>
        <begin position="129"/>
        <end position="152"/>
    </location>
</feature>
<keyword evidence="3 6" id="KW-0812">Transmembrane</keyword>
<dbReference type="GO" id="GO:0016192">
    <property type="term" value="P:vesicle-mediated transport"/>
    <property type="evidence" value="ECO:0007669"/>
    <property type="project" value="InterPro"/>
</dbReference>
<dbReference type="InterPro" id="IPR006977">
    <property type="entry name" value="Yip1_dom"/>
</dbReference>
<evidence type="ECO:0000256" key="1">
    <source>
        <dbReference type="ARBA" id="ARBA00004141"/>
    </source>
</evidence>
<feature type="transmembrane region" description="Helical" evidence="6">
    <location>
        <begin position="255"/>
        <end position="275"/>
    </location>
</feature>
<proteinExistence type="inferred from homology"/>
<comment type="caution">
    <text evidence="9">The sequence shown here is derived from an EMBL/GenBank/DDBJ whole genome shotgun (WGS) entry which is preliminary data.</text>
</comment>
<sequence>MTSVSMASPSKYEALVDVDPTTDDDELRFQNFVASDASTLTGKVSPSRPRETSGTAGISTPFIPPAGIDGGIGAGDPAGKRYAFYNLEFYAQYFNVDSSDVAARLISTVNPKSSFIETITVNPDLYGPFWVATTVIFSLFVTSSIAGSIQAYSSGSTYTYDFSLLSFASIAVYVYAGAIPLVVWAIGKWWLGVPLKLLEVVDIYGYGLSVWIPVSLLCIFPSDIWRWLLVALALTSSSLFKMRNFSPLIARATDLRAKILIPAILTAHVGFALMFKLGFFKFVTTVSTR</sequence>
<evidence type="ECO:0000313" key="10">
    <source>
        <dbReference type="Proteomes" id="UP000317494"/>
    </source>
</evidence>
<evidence type="ECO:0000256" key="6">
    <source>
        <dbReference type="RuleBase" id="RU361264"/>
    </source>
</evidence>
<evidence type="ECO:0000256" key="2">
    <source>
        <dbReference type="ARBA" id="ARBA00010596"/>
    </source>
</evidence>
<dbReference type="PANTHER" id="PTHR12822">
    <property type="entry name" value="PROTEIN YIPF"/>
    <property type="match status" value="1"/>
</dbReference>
<feature type="transmembrane region" description="Helical" evidence="6">
    <location>
        <begin position="164"/>
        <end position="190"/>
    </location>
</feature>
<feature type="domain" description="Yip1" evidence="8">
    <location>
        <begin position="110"/>
        <end position="273"/>
    </location>
</feature>
<evidence type="ECO:0000256" key="3">
    <source>
        <dbReference type="ARBA" id="ARBA00022692"/>
    </source>
</evidence>
<dbReference type="InterPro" id="IPR039765">
    <property type="entry name" value="Yip5/YIPF1/YIPF2"/>
</dbReference>
<dbReference type="Proteomes" id="UP000317494">
    <property type="component" value="Unassembled WGS sequence"/>
</dbReference>
<protein>
    <recommendedName>
        <fullName evidence="6">Protein YIP</fullName>
    </recommendedName>
</protein>
<dbReference type="PANTHER" id="PTHR12822:SF2">
    <property type="entry name" value="PROTEIN YIPF"/>
    <property type="match status" value="1"/>
</dbReference>
<feature type="region of interest" description="Disordered" evidence="7">
    <location>
        <begin position="40"/>
        <end position="59"/>
    </location>
</feature>
<keyword evidence="4 6" id="KW-1133">Transmembrane helix</keyword>
<dbReference type="GO" id="GO:0031267">
    <property type="term" value="F:small GTPase binding"/>
    <property type="evidence" value="ECO:0007669"/>
    <property type="project" value="InterPro"/>
</dbReference>
<dbReference type="STRING" id="286115.A0A507CRF6"/>
<comment type="subcellular location">
    <subcellularLocation>
        <location evidence="6">Golgi apparatus membrane</location>
        <topology evidence="6">Multi-pass membrane protein</topology>
    </subcellularLocation>
    <subcellularLocation>
        <location evidence="1">Membrane</location>
        <topology evidence="1">Multi-pass membrane protein</topology>
    </subcellularLocation>
</comment>
<reference evidence="9 10" key="1">
    <citation type="journal article" date="2019" name="Sci. Rep.">
        <title>Comparative genomics of chytrid fungi reveal insights into the obligate biotrophic and pathogenic lifestyle of Synchytrium endobioticum.</title>
        <authorList>
            <person name="van de Vossenberg B.T.L.H."/>
            <person name="Warris S."/>
            <person name="Nguyen H.D.T."/>
            <person name="van Gent-Pelzer M.P.E."/>
            <person name="Joly D.L."/>
            <person name="van de Geest H.C."/>
            <person name="Bonants P.J.M."/>
            <person name="Smith D.S."/>
            <person name="Levesque C.A."/>
            <person name="van der Lee T.A.J."/>
        </authorList>
    </citation>
    <scope>NUCLEOTIDE SEQUENCE [LARGE SCALE GENOMIC DNA]</scope>
    <source>
        <strain evidence="9 10">MB42</strain>
    </source>
</reference>